<gene>
    <name evidence="2" type="ORF">GSI_04305</name>
</gene>
<evidence type="ECO:0000256" key="1">
    <source>
        <dbReference type="SAM" id="MobiDB-lite"/>
    </source>
</evidence>
<organism evidence="2 3">
    <name type="scientific">Ganoderma sinense ZZ0214-1</name>
    <dbReference type="NCBI Taxonomy" id="1077348"/>
    <lineage>
        <taxon>Eukaryota</taxon>
        <taxon>Fungi</taxon>
        <taxon>Dikarya</taxon>
        <taxon>Basidiomycota</taxon>
        <taxon>Agaricomycotina</taxon>
        <taxon>Agaricomycetes</taxon>
        <taxon>Polyporales</taxon>
        <taxon>Polyporaceae</taxon>
        <taxon>Ganoderma</taxon>
    </lineage>
</organism>
<dbReference type="OrthoDB" id="2930792at2759"/>
<dbReference type="STRING" id="1077348.A0A2G8SIU3"/>
<sequence length="389" mass="42558">MPYFFHSPDFSNGPSGVRTSESDATTMSPAPLPPARRFEVSRKAPSSPITIFPLQRRFAVVQVDPVAMVMMAGLGRDVEALAAAKALVTKKYLVYLESGIDLPMPQSQWCRYRVNPVATTLREECPEWGASPDMVLPIPPNTAHLRVPSPFVDVKDPGYVFKFPFKNCFFWVDSDTELRIRVRGGDAGYDDRKAVALAFRPHLRLRGSFGPDLARMSDFLSQPRDKPATHPPTAASDGTPTMPPNPHYDAMVGRLPRLLDGLEGSDNRPANDAHHDEASSTSDSQPSSMPPPVEELLSLDLFGWLPDPATKYIPLVNCWLELEEHLSESTIPSPVGLWTEQQRIGAIINAAIERRNAALAATQPPPVPVSPGETLPQATSEPPGKMSGP</sequence>
<comment type="caution">
    <text evidence="2">The sequence shown here is derived from an EMBL/GenBank/DDBJ whole genome shotgun (WGS) entry which is preliminary data.</text>
</comment>
<dbReference type="Proteomes" id="UP000230002">
    <property type="component" value="Unassembled WGS sequence"/>
</dbReference>
<evidence type="ECO:0000313" key="2">
    <source>
        <dbReference type="EMBL" id="PIL33681.1"/>
    </source>
</evidence>
<reference evidence="2 3" key="1">
    <citation type="journal article" date="2015" name="Sci. Rep.">
        <title>Chromosome-level genome map provides insights into diverse defense mechanisms in the medicinal fungus Ganoderma sinense.</title>
        <authorList>
            <person name="Zhu Y."/>
            <person name="Xu J."/>
            <person name="Sun C."/>
            <person name="Zhou S."/>
            <person name="Xu H."/>
            <person name="Nelson D.R."/>
            <person name="Qian J."/>
            <person name="Song J."/>
            <person name="Luo H."/>
            <person name="Xiang L."/>
            <person name="Li Y."/>
            <person name="Xu Z."/>
            <person name="Ji A."/>
            <person name="Wang L."/>
            <person name="Lu S."/>
            <person name="Hayward A."/>
            <person name="Sun W."/>
            <person name="Li X."/>
            <person name="Schwartz D.C."/>
            <person name="Wang Y."/>
            <person name="Chen S."/>
        </authorList>
    </citation>
    <scope>NUCLEOTIDE SEQUENCE [LARGE SCALE GENOMIC DNA]</scope>
    <source>
        <strain evidence="2 3">ZZ0214-1</strain>
    </source>
</reference>
<feature type="compositionally biased region" description="Polar residues" evidence="1">
    <location>
        <begin position="9"/>
        <end position="28"/>
    </location>
</feature>
<name>A0A2G8SIU3_9APHY</name>
<dbReference type="EMBL" id="AYKW01000007">
    <property type="protein sequence ID" value="PIL33681.1"/>
    <property type="molecule type" value="Genomic_DNA"/>
</dbReference>
<feature type="region of interest" description="Disordered" evidence="1">
    <location>
        <begin position="361"/>
        <end position="389"/>
    </location>
</feature>
<feature type="region of interest" description="Disordered" evidence="1">
    <location>
        <begin position="216"/>
        <end position="293"/>
    </location>
</feature>
<dbReference type="AlphaFoldDB" id="A0A2G8SIU3"/>
<proteinExistence type="predicted"/>
<feature type="compositionally biased region" description="Basic and acidic residues" evidence="1">
    <location>
        <begin position="265"/>
        <end position="278"/>
    </location>
</feature>
<protein>
    <submittedName>
        <fullName evidence="2">Uncharacterized protein</fullName>
    </submittedName>
</protein>
<keyword evidence="3" id="KW-1185">Reference proteome</keyword>
<feature type="region of interest" description="Disordered" evidence="1">
    <location>
        <begin position="1"/>
        <end position="34"/>
    </location>
</feature>
<accession>A0A2G8SIU3</accession>
<evidence type="ECO:0000313" key="3">
    <source>
        <dbReference type="Proteomes" id="UP000230002"/>
    </source>
</evidence>